<dbReference type="PANTHER" id="PTHR43289">
    <property type="entry name" value="MITOGEN-ACTIVATED PROTEIN KINASE KINASE KINASE 20-RELATED"/>
    <property type="match status" value="1"/>
</dbReference>
<keyword evidence="2 5" id="KW-0547">Nucleotide-binding</keyword>
<keyword evidence="1" id="KW-0808">Transferase</keyword>
<keyword evidence="4 5" id="KW-0067">ATP-binding</keyword>
<evidence type="ECO:0000313" key="9">
    <source>
        <dbReference type="EMBL" id="MCY1072882.1"/>
    </source>
</evidence>
<evidence type="ECO:0000256" key="6">
    <source>
        <dbReference type="SAM" id="MobiDB-lite"/>
    </source>
</evidence>
<dbReference type="RefSeq" id="WP_267531905.1">
    <property type="nucleotide sequence ID" value="NZ_JAPNKA010000001.1"/>
</dbReference>
<protein>
    <submittedName>
        <fullName evidence="9">Serine/threonine-protein kinase</fullName>
    </submittedName>
</protein>
<keyword evidence="3 9" id="KW-0418">Kinase</keyword>
<evidence type="ECO:0000256" key="2">
    <source>
        <dbReference type="ARBA" id="ARBA00022741"/>
    </source>
</evidence>
<accession>A0ABT3ZU20</accession>
<dbReference type="Proteomes" id="UP001207654">
    <property type="component" value="Unassembled WGS sequence"/>
</dbReference>
<evidence type="ECO:0000259" key="8">
    <source>
        <dbReference type="PROSITE" id="PS50011"/>
    </source>
</evidence>
<evidence type="ECO:0000256" key="7">
    <source>
        <dbReference type="SAM" id="Phobius"/>
    </source>
</evidence>
<comment type="caution">
    <text evidence="9">The sequence shown here is derived from an EMBL/GenBank/DDBJ whole genome shotgun (WGS) entry which is preliminary data.</text>
</comment>
<proteinExistence type="predicted"/>
<dbReference type="GO" id="GO:0016301">
    <property type="term" value="F:kinase activity"/>
    <property type="evidence" value="ECO:0007669"/>
    <property type="project" value="UniProtKB-KW"/>
</dbReference>
<feature type="transmembrane region" description="Helical" evidence="7">
    <location>
        <begin position="440"/>
        <end position="463"/>
    </location>
</feature>
<dbReference type="SUPFAM" id="SSF56112">
    <property type="entry name" value="Protein kinase-like (PK-like)"/>
    <property type="match status" value="1"/>
</dbReference>
<name>A0ABT3ZU20_9BACT</name>
<gene>
    <name evidence="9" type="ORF">OV287_00165</name>
</gene>
<dbReference type="PANTHER" id="PTHR43289:SF6">
    <property type="entry name" value="SERINE_THREONINE-PROTEIN KINASE NEKL-3"/>
    <property type="match status" value="1"/>
</dbReference>
<evidence type="ECO:0000256" key="4">
    <source>
        <dbReference type="ARBA" id="ARBA00022840"/>
    </source>
</evidence>
<evidence type="ECO:0000313" key="10">
    <source>
        <dbReference type="Proteomes" id="UP001207654"/>
    </source>
</evidence>
<keyword evidence="7" id="KW-0812">Transmembrane</keyword>
<keyword evidence="7" id="KW-0472">Membrane</keyword>
<feature type="region of interest" description="Disordered" evidence="6">
    <location>
        <begin position="383"/>
        <end position="424"/>
    </location>
</feature>
<evidence type="ECO:0000256" key="3">
    <source>
        <dbReference type="ARBA" id="ARBA00022777"/>
    </source>
</evidence>
<evidence type="ECO:0000256" key="5">
    <source>
        <dbReference type="PROSITE-ProRule" id="PRU10141"/>
    </source>
</evidence>
<dbReference type="PROSITE" id="PS00107">
    <property type="entry name" value="PROTEIN_KINASE_ATP"/>
    <property type="match status" value="1"/>
</dbReference>
<dbReference type="Pfam" id="PF00069">
    <property type="entry name" value="Pkinase"/>
    <property type="match status" value="1"/>
</dbReference>
<dbReference type="Gene3D" id="1.10.510.10">
    <property type="entry name" value="Transferase(Phosphotransferase) domain 1"/>
    <property type="match status" value="1"/>
</dbReference>
<reference evidence="9 10" key="1">
    <citation type="submission" date="2022-11" db="EMBL/GenBank/DDBJ databases">
        <title>Minimal conservation of predation-associated metabolite biosynthetic gene clusters underscores biosynthetic potential of Myxococcota including descriptions for ten novel species: Archangium lansinium sp. nov., Myxococcus landrumus sp. nov., Nannocystis bai.</title>
        <authorList>
            <person name="Ahearne A."/>
            <person name="Stevens C."/>
            <person name="Phillips K."/>
        </authorList>
    </citation>
    <scope>NUCLEOTIDE SEQUENCE [LARGE SCALE GENOMIC DNA]</scope>
    <source>
        <strain evidence="9 10">MIWBW</strain>
    </source>
</reference>
<dbReference type="InterPro" id="IPR011009">
    <property type="entry name" value="Kinase-like_dom_sf"/>
</dbReference>
<sequence length="711" mass="76102">MKLAPPVENASFPFPARGDKVEGYEIVAPLGSGGHGLVYKVVREERFFALKLLRARSLDARGQREINILRHLLHRNVVRLHTWGRWPHAVHGHLFFVMDFVAGRTLEEWALEDNPCARCVARVLLEVVRALADIHARGVLHRDLKRENILLRTSDGVPMLVDFGIGWLAGEPTLTGETLPPGTPEYRSPEALRFEREHADGQARYTPDAGDESWALGVILYWLLTDVLPFGLRYVGALNERILTVRPKAPREVNPRVPQVLSELCMRMLEKEREARFATCVELAGALEAALAGADESWVLPLVDVEAPELAPTEDVPGMAPGDAGAKEAQRWTAGPLRRGQKTRRGPAPARHECGPAVVEPPVPASVPAQKVAGSAPVGEAPDAAVMAGPAPRASPPPVAEAAAPPATHEHGAQGVSHAPPNPAHRAHARSLLAAGMTPIHAAMVALAVVLLGVGVLAGAWAVKGRTAATPVPALPEEPLPPGRLASNPTLHTYLVREVAASRGPSEAGGGAATVLDPPPASTFATMLRENDARLKSEEKPTPRPQRKALPCVPNRQETCVVGFCIVLLTGCTSTPQVVRPPPKPADCPPEALKAMKELGIAIGDTAGVTFPAEGGAAPVTVRESTPVRTLDRLGQLDPVYLTGRLYLGPERVYGRFTQARTHTGKTYPVCMELLALDEKTPGAIREDVGGPADSAVIISSEFVRVVDRFE</sequence>
<feature type="domain" description="Protein kinase" evidence="8">
    <location>
        <begin position="24"/>
        <end position="291"/>
    </location>
</feature>
<dbReference type="PROSITE" id="PS50011">
    <property type="entry name" value="PROTEIN_KINASE_DOM"/>
    <property type="match status" value="1"/>
</dbReference>
<dbReference type="InterPro" id="IPR017441">
    <property type="entry name" value="Protein_kinase_ATP_BS"/>
</dbReference>
<dbReference type="EMBL" id="JAPNKA010000001">
    <property type="protein sequence ID" value="MCY1072882.1"/>
    <property type="molecule type" value="Genomic_DNA"/>
</dbReference>
<dbReference type="PROSITE" id="PS00108">
    <property type="entry name" value="PROTEIN_KINASE_ST"/>
    <property type="match status" value="1"/>
</dbReference>
<dbReference type="SMART" id="SM00220">
    <property type="entry name" value="S_TKc"/>
    <property type="match status" value="1"/>
</dbReference>
<organism evidence="9 10">
    <name type="scientific">Archangium lansingense</name>
    <dbReference type="NCBI Taxonomy" id="2995310"/>
    <lineage>
        <taxon>Bacteria</taxon>
        <taxon>Pseudomonadati</taxon>
        <taxon>Myxococcota</taxon>
        <taxon>Myxococcia</taxon>
        <taxon>Myxococcales</taxon>
        <taxon>Cystobacterineae</taxon>
        <taxon>Archangiaceae</taxon>
        <taxon>Archangium</taxon>
    </lineage>
</organism>
<dbReference type="InterPro" id="IPR000719">
    <property type="entry name" value="Prot_kinase_dom"/>
</dbReference>
<evidence type="ECO:0000256" key="1">
    <source>
        <dbReference type="ARBA" id="ARBA00022679"/>
    </source>
</evidence>
<dbReference type="CDD" id="cd14014">
    <property type="entry name" value="STKc_PknB_like"/>
    <property type="match status" value="1"/>
</dbReference>
<keyword evidence="10" id="KW-1185">Reference proteome</keyword>
<feature type="region of interest" description="Disordered" evidence="6">
    <location>
        <begin position="311"/>
        <end position="363"/>
    </location>
</feature>
<feature type="binding site" evidence="5">
    <location>
        <position position="51"/>
    </location>
    <ligand>
        <name>ATP</name>
        <dbReference type="ChEBI" id="CHEBI:30616"/>
    </ligand>
</feature>
<keyword evidence="7" id="KW-1133">Transmembrane helix</keyword>
<dbReference type="InterPro" id="IPR008271">
    <property type="entry name" value="Ser/Thr_kinase_AS"/>
</dbReference>